<dbReference type="RefSeq" id="WP_062080792.1">
    <property type="nucleotide sequence ID" value="NZ_FCOK02000001.1"/>
</dbReference>
<evidence type="ECO:0000313" key="1">
    <source>
        <dbReference type="EMBL" id="SAL09243.1"/>
    </source>
</evidence>
<proteinExistence type="predicted"/>
<protein>
    <submittedName>
        <fullName evidence="1">Uncharacterized protein</fullName>
    </submittedName>
</protein>
<accession>A0A158EP39</accession>
<name>A0A158EP39_9BURK</name>
<dbReference type="Proteomes" id="UP000054683">
    <property type="component" value="Unassembled WGS sequence"/>
</dbReference>
<gene>
    <name evidence="1" type="ORF">AWB69_00004</name>
</gene>
<organism evidence="1 2">
    <name type="scientific">Caballeronia udeis</name>
    <dbReference type="NCBI Taxonomy" id="1232866"/>
    <lineage>
        <taxon>Bacteria</taxon>
        <taxon>Pseudomonadati</taxon>
        <taxon>Pseudomonadota</taxon>
        <taxon>Betaproteobacteria</taxon>
        <taxon>Burkholderiales</taxon>
        <taxon>Burkholderiaceae</taxon>
        <taxon>Caballeronia</taxon>
    </lineage>
</organism>
<evidence type="ECO:0000313" key="2">
    <source>
        <dbReference type="Proteomes" id="UP000054683"/>
    </source>
</evidence>
<sequence length="174" mass="18583">MGKSIKAEMVPLVKQPVDVILAAARAAGRDAFITRAVIENHCDAVSMDWINSVMPSSLGVMDDDAFGELLGKAQAAFDEGVEQYLSNAEETAAGLGAEHKAACERAADTLYLASNAFLDIEQLLRILRGETEGCGTIDQRRVTSLVQIGIDLAHMRGELAGKDGDAFFAEANRV</sequence>
<dbReference type="AlphaFoldDB" id="A0A158EP39"/>
<reference evidence="1 2" key="1">
    <citation type="submission" date="2016-01" db="EMBL/GenBank/DDBJ databases">
        <authorList>
            <person name="Oliw E.H."/>
        </authorList>
    </citation>
    <scope>NUCLEOTIDE SEQUENCE [LARGE SCALE GENOMIC DNA]</scope>
    <source>
        <strain evidence="1">LMG 27134</strain>
    </source>
</reference>
<dbReference type="EMBL" id="FCOK02000001">
    <property type="protein sequence ID" value="SAL09243.1"/>
    <property type="molecule type" value="Genomic_DNA"/>
</dbReference>